<accession>A0AA88DMH9</accession>
<proteinExistence type="predicted"/>
<organism evidence="1 2">
    <name type="scientific">Ficus carica</name>
    <name type="common">Common fig</name>
    <dbReference type="NCBI Taxonomy" id="3494"/>
    <lineage>
        <taxon>Eukaryota</taxon>
        <taxon>Viridiplantae</taxon>
        <taxon>Streptophyta</taxon>
        <taxon>Embryophyta</taxon>
        <taxon>Tracheophyta</taxon>
        <taxon>Spermatophyta</taxon>
        <taxon>Magnoliopsida</taxon>
        <taxon>eudicotyledons</taxon>
        <taxon>Gunneridae</taxon>
        <taxon>Pentapetalae</taxon>
        <taxon>rosids</taxon>
        <taxon>fabids</taxon>
        <taxon>Rosales</taxon>
        <taxon>Moraceae</taxon>
        <taxon>Ficeae</taxon>
        <taxon>Ficus</taxon>
    </lineage>
</organism>
<evidence type="ECO:0000313" key="1">
    <source>
        <dbReference type="EMBL" id="GMN58013.1"/>
    </source>
</evidence>
<comment type="caution">
    <text evidence="1">The sequence shown here is derived from an EMBL/GenBank/DDBJ whole genome shotgun (WGS) entry which is preliminary data.</text>
</comment>
<reference evidence="1" key="1">
    <citation type="submission" date="2023-07" db="EMBL/GenBank/DDBJ databases">
        <title>draft genome sequence of fig (Ficus carica).</title>
        <authorList>
            <person name="Takahashi T."/>
            <person name="Nishimura K."/>
        </authorList>
    </citation>
    <scope>NUCLEOTIDE SEQUENCE</scope>
</reference>
<keyword evidence="2" id="KW-1185">Reference proteome</keyword>
<dbReference type="AlphaFoldDB" id="A0AA88DMH9"/>
<protein>
    <submittedName>
        <fullName evidence="1">Uncharacterized protein</fullName>
    </submittedName>
</protein>
<sequence>MSILAGHSGRATTKEKHRYLGTFCAWRTEVSIFCCKRSEESSEVAEEAIVVWVEESTLCLRCREIRRPEEELVYVVAHGRLLRLSRQWVVGSCERRPQSVAHLVEGRWIFIVRPDLGRIRHPQKTVATRSLRNDFDRDSREASHLRSSLGFESKNPISTQLPHFLVTLSSRGSQPSDEFTQGKPAIRVISSSQVPTHPQINQALQHQGPVTLHILPSINVQKSLLKQNIGARDVGVMPSIVTVFDATAVFVAAANHVAADIPTSGFNENVR</sequence>
<evidence type="ECO:0000313" key="2">
    <source>
        <dbReference type="Proteomes" id="UP001187192"/>
    </source>
</evidence>
<gene>
    <name evidence="1" type="ORF">TIFTF001_027109</name>
</gene>
<dbReference type="Proteomes" id="UP001187192">
    <property type="component" value="Unassembled WGS sequence"/>
</dbReference>
<name>A0AA88DMH9_FICCA</name>
<dbReference type="EMBL" id="BTGU01000074">
    <property type="protein sequence ID" value="GMN58013.1"/>
    <property type="molecule type" value="Genomic_DNA"/>
</dbReference>